<comment type="subcellular location">
    <subcellularLocation>
        <location evidence="1">Cell envelope</location>
    </subcellularLocation>
</comment>
<dbReference type="GO" id="GO:0008961">
    <property type="term" value="F:phosphatidylglycerol-prolipoprotein diacylglyceryl transferase activity"/>
    <property type="evidence" value="ECO:0007669"/>
    <property type="project" value="InterPro"/>
</dbReference>
<dbReference type="Pfam" id="PF01790">
    <property type="entry name" value="LGT"/>
    <property type="match status" value="1"/>
</dbReference>
<name>A0AAW9QGF9_9BURK</name>
<keyword evidence="8" id="KW-1185">Reference proteome</keyword>
<keyword evidence="5" id="KW-0812">Transmembrane</keyword>
<protein>
    <submittedName>
        <fullName evidence="7">TlpA disulfide reductase family protein</fullName>
    </submittedName>
</protein>
<dbReference type="InterPro" id="IPR013740">
    <property type="entry name" value="Redoxin"/>
</dbReference>
<dbReference type="GO" id="GO:0030313">
    <property type="term" value="C:cell envelope"/>
    <property type="evidence" value="ECO:0007669"/>
    <property type="project" value="UniProtKB-SubCell"/>
</dbReference>
<dbReference type="CDD" id="cd02966">
    <property type="entry name" value="TlpA_like_family"/>
    <property type="match status" value="1"/>
</dbReference>
<dbReference type="PROSITE" id="PS51352">
    <property type="entry name" value="THIOREDOXIN_2"/>
    <property type="match status" value="1"/>
</dbReference>
<dbReference type="AlphaFoldDB" id="A0AAW9QGF9"/>
<evidence type="ECO:0000256" key="4">
    <source>
        <dbReference type="ARBA" id="ARBA00023284"/>
    </source>
</evidence>
<dbReference type="Pfam" id="PF08534">
    <property type="entry name" value="Redoxin"/>
    <property type="match status" value="1"/>
</dbReference>
<dbReference type="PANTHER" id="PTHR42852">
    <property type="entry name" value="THIOL:DISULFIDE INTERCHANGE PROTEIN DSBE"/>
    <property type="match status" value="1"/>
</dbReference>
<sequence length="272" mass="29295">MSHVQLGPLSLPAAFLLTVASAALGLFIGRRLGRERAADAEALLLKALLVAVVAARLAFVWQFREAYLARPWDILDIRDGGWEPQVGAIAGWLAALLWLRPRGSLRRPVIAAMGGATALWVAGSVGLAVQSHQQAQLPDWSFAGLDGEAVALRSFEGRPTVVNLWATWCGPCRREMPVLQQAQAAHPGVHFVFLNQGESADKVKRFLGSEQLRLHNVLLDAKGRASTLAGHRSLPTTLFFDAQGRLVGSRVGELSRATLGQRLAPLLAGDAR</sequence>
<feature type="transmembrane region" description="Helical" evidence="5">
    <location>
        <begin position="40"/>
        <end position="61"/>
    </location>
</feature>
<dbReference type="InterPro" id="IPR013766">
    <property type="entry name" value="Thioredoxin_domain"/>
</dbReference>
<dbReference type="GO" id="GO:0042158">
    <property type="term" value="P:lipoprotein biosynthetic process"/>
    <property type="evidence" value="ECO:0007669"/>
    <property type="project" value="InterPro"/>
</dbReference>
<dbReference type="PROSITE" id="PS00194">
    <property type="entry name" value="THIOREDOXIN_1"/>
    <property type="match status" value="1"/>
</dbReference>
<dbReference type="InterPro" id="IPR017937">
    <property type="entry name" value="Thioredoxin_CS"/>
</dbReference>
<dbReference type="GO" id="GO:0005886">
    <property type="term" value="C:plasma membrane"/>
    <property type="evidence" value="ECO:0007669"/>
    <property type="project" value="InterPro"/>
</dbReference>
<keyword evidence="3" id="KW-1015">Disulfide bond</keyword>
<dbReference type="Proteomes" id="UP001336250">
    <property type="component" value="Unassembled WGS sequence"/>
</dbReference>
<reference evidence="7 8" key="1">
    <citation type="submission" date="2024-02" db="EMBL/GenBank/DDBJ databases">
        <title>Genome sequence of Aquincola sp. MAHUQ-54.</title>
        <authorList>
            <person name="Huq M.A."/>
        </authorList>
    </citation>
    <scope>NUCLEOTIDE SEQUENCE [LARGE SCALE GENOMIC DNA]</scope>
    <source>
        <strain evidence="7 8">MAHUQ-54</strain>
    </source>
</reference>
<keyword evidence="4" id="KW-0676">Redox-active center</keyword>
<dbReference type="PANTHER" id="PTHR42852:SF6">
    <property type="entry name" value="THIOL:DISULFIDE INTERCHANGE PROTEIN DSBE"/>
    <property type="match status" value="1"/>
</dbReference>
<evidence type="ECO:0000256" key="2">
    <source>
        <dbReference type="ARBA" id="ARBA00022748"/>
    </source>
</evidence>
<gene>
    <name evidence="7" type="ORF">V4F39_11260</name>
</gene>
<feature type="transmembrane region" description="Helical" evidence="5">
    <location>
        <begin position="6"/>
        <end position="28"/>
    </location>
</feature>
<evidence type="ECO:0000256" key="5">
    <source>
        <dbReference type="SAM" id="Phobius"/>
    </source>
</evidence>
<organism evidence="7 8">
    <name type="scientific">Aquincola agrisoli</name>
    <dbReference type="NCBI Taxonomy" id="3119538"/>
    <lineage>
        <taxon>Bacteria</taxon>
        <taxon>Pseudomonadati</taxon>
        <taxon>Pseudomonadota</taxon>
        <taxon>Betaproteobacteria</taxon>
        <taxon>Burkholderiales</taxon>
        <taxon>Sphaerotilaceae</taxon>
        <taxon>Aquincola</taxon>
    </lineage>
</organism>
<dbReference type="SUPFAM" id="SSF52833">
    <property type="entry name" value="Thioredoxin-like"/>
    <property type="match status" value="1"/>
</dbReference>
<evidence type="ECO:0000313" key="7">
    <source>
        <dbReference type="EMBL" id="MEF7614487.1"/>
    </source>
</evidence>
<dbReference type="GO" id="GO:0017004">
    <property type="term" value="P:cytochrome complex assembly"/>
    <property type="evidence" value="ECO:0007669"/>
    <property type="project" value="UniProtKB-KW"/>
</dbReference>
<dbReference type="InterPro" id="IPR001640">
    <property type="entry name" value="Lgt"/>
</dbReference>
<dbReference type="GO" id="GO:0015036">
    <property type="term" value="F:disulfide oxidoreductase activity"/>
    <property type="evidence" value="ECO:0007669"/>
    <property type="project" value="UniProtKB-ARBA"/>
</dbReference>
<evidence type="ECO:0000256" key="1">
    <source>
        <dbReference type="ARBA" id="ARBA00004196"/>
    </source>
</evidence>
<keyword evidence="2" id="KW-0201">Cytochrome c-type biogenesis</keyword>
<feature type="domain" description="Thioredoxin" evidence="6">
    <location>
        <begin position="131"/>
        <end position="268"/>
    </location>
</feature>
<dbReference type="InterPro" id="IPR036249">
    <property type="entry name" value="Thioredoxin-like_sf"/>
</dbReference>
<evidence type="ECO:0000259" key="6">
    <source>
        <dbReference type="PROSITE" id="PS51352"/>
    </source>
</evidence>
<dbReference type="RefSeq" id="WP_332289474.1">
    <property type="nucleotide sequence ID" value="NZ_JAZIBG010000025.1"/>
</dbReference>
<evidence type="ECO:0000313" key="8">
    <source>
        <dbReference type="Proteomes" id="UP001336250"/>
    </source>
</evidence>
<keyword evidence="5" id="KW-0472">Membrane</keyword>
<proteinExistence type="predicted"/>
<dbReference type="InterPro" id="IPR050553">
    <property type="entry name" value="Thioredoxin_ResA/DsbE_sf"/>
</dbReference>
<comment type="caution">
    <text evidence="7">The sequence shown here is derived from an EMBL/GenBank/DDBJ whole genome shotgun (WGS) entry which is preliminary data.</text>
</comment>
<dbReference type="EMBL" id="JAZIBG010000025">
    <property type="protein sequence ID" value="MEF7614487.1"/>
    <property type="molecule type" value="Genomic_DNA"/>
</dbReference>
<keyword evidence="5" id="KW-1133">Transmembrane helix</keyword>
<dbReference type="Gene3D" id="3.40.30.10">
    <property type="entry name" value="Glutaredoxin"/>
    <property type="match status" value="1"/>
</dbReference>
<accession>A0AAW9QGF9</accession>
<evidence type="ECO:0000256" key="3">
    <source>
        <dbReference type="ARBA" id="ARBA00023157"/>
    </source>
</evidence>